<protein>
    <recommendedName>
        <fullName evidence="4">DRBM domain-containing protein</fullName>
    </recommendedName>
</protein>
<dbReference type="AlphaFoldDB" id="A0AAF1AY14"/>
<reference evidence="5" key="2">
    <citation type="submission" date="2022-03" db="EMBL/GenBank/DDBJ databases">
        <title>Draft title - Genomic analysis of global carrot germplasm unveils the trajectory of domestication and the origin of high carotenoid orange carrot.</title>
        <authorList>
            <person name="Iorizzo M."/>
            <person name="Ellison S."/>
            <person name="Senalik D."/>
            <person name="Macko-Podgorni A."/>
            <person name="Grzebelus D."/>
            <person name="Bostan H."/>
            <person name="Rolling W."/>
            <person name="Curaba J."/>
            <person name="Simon P."/>
        </authorList>
    </citation>
    <scope>NUCLEOTIDE SEQUENCE</scope>
    <source>
        <tissue evidence="5">Leaf</tissue>
    </source>
</reference>
<feature type="domain" description="DRBM" evidence="4">
    <location>
        <begin position="109"/>
        <end position="176"/>
    </location>
</feature>
<dbReference type="PANTHER" id="PTHR46031">
    <property type="match status" value="1"/>
</dbReference>
<keyword evidence="6" id="KW-1185">Reference proteome</keyword>
<organism evidence="5 6">
    <name type="scientific">Daucus carota subsp. sativus</name>
    <name type="common">Carrot</name>
    <dbReference type="NCBI Taxonomy" id="79200"/>
    <lineage>
        <taxon>Eukaryota</taxon>
        <taxon>Viridiplantae</taxon>
        <taxon>Streptophyta</taxon>
        <taxon>Embryophyta</taxon>
        <taxon>Tracheophyta</taxon>
        <taxon>Spermatophyta</taxon>
        <taxon>Magnoliopsida</taxon>
        <taxon>eudicotyledons</taxon>
        <taxon>Gunneridae</taxon>
        <taxon>Pentapetalae</taxon>
        <taxon>asterids</taxon>
        <taxon>campanulids</taxon>
        <taxon>Apiales</taxon>
        <taxon>Apiaceae</taxon>
        <taxon>Apioideae</taxon>
        <taxon>Scandiceae</taxon>
        <taxon>Daucinae</taxon>
        <taxon>Daucus</taxon>
        <taxon>Daucus sect. Daucus</taxon>
    </lineage>
</organism>
<dbReference type="PROSITE" id="PS50137">
    <property type="entry name" value="DS_RBD"/>
    <property type="match status" value="2"/>
</dbReference>
<keyword evidence="1" id="KW-0677">Repeat</keyword>
<proteinExistence type="predicted"/>
<dbReference type="Pfam" id="PF00035">
    <property type="entry name" value="dsrm"/>
    <property type="match status" value="2"/>
</dbReference>
<evidence type="ECO:0000256" key="3">
    <source>
        <dbReference type="PROSITE-ProRule" id="PRU00266"/>
    </source>
</evidence>
<keyword evidence="2 3" id="KW-0694">RNA-binding</keyword>
<evidence type="ECO:0000256" key="2">
    <source>
        <dbReference type="ARBA" id="ARBA00022884"/>
    </source>
</evidence>
<gene>
    <name evidence="5" type="ORF">DCAR_0416163</name>
</gene>
<dbReference type="SUPFAM" id="SSF54768">
    <property type="entry name" value="dsRNA-binding domain-like"/>
    <property type="match status" value="2"/>
</dbReference>
<dbReference type="GO" id="GO:0003723">
    <property type="term" value="F:RNA binding"/>
    <property type="evidence" value="ECO:0007669"/>
    <property type="project" value="UniProtKB-UniRule"/>
</dbReference>
<dbReference type="PANTHER" id="PTHR46031:SF37">
    <property type="entry name" value="DRBM DOMAIN-CONTAINING PROTEIN"/>
    <property type="match status" value="1"/>
</dbReference>
<dbReference type="Gene3D" id="3.30.160.20">
    <property type="match status" value="2"/>
</dbReference>
<evidence type="ECO:0000313" key="6">
    <source>
        <dbReference type="Proteomes" id="UP000077755"/>
    </source>
</evidence>
<evidence type="ECO:0000259" key="4">
    <source>
        <dbReference type="PROSITE" id="PS50137"/>
    </source>
</evidence>
<name>A0AAF1AY14_DAUCS</name>
<dbReference type="SMART" id="SM00358">
    <property type="entry name" value="DSRM"/>
    <property type="match status" value="2"/>
</dbReference>
<dbReference type="InterPro" id="IPR014720">
    <property type="entry name" value="dsRBD_dom"/>
</dbReference>
<evidence type="ECO:0000313" key="5">
    <source>
        <dbReference type="EMBL" id="WOG96826.1"/>
    </source>
</evidence>
<dbReference type="Proteomes" id="UP000077755">
    <property type="component" value="Chromosome 4"/>
</dbReference>
<reference evidence="5" key="1">
    <citation type="journal article" date="2016" name="Nat. Genet.">
        <title>A high-quality carrot genome assembly provides new insights into carotenoid accumulation and asterid genome evolution.</title>
        <authorList>
            <person name="Iorizzo M."/>
            <person name="Ellison S."/>
            <person name="Senalik D."/>
            <person name="Zeng P."/>
            <person name="Satapoomin P."/>
            <person name="Huang J."/>
            <person name="Bowman M."/>
            <person name="Iovene M."/>
            <person name="Sanseverino W."/>
            <person name="Cavagnaro P."/>
            <person name="Yildiz M."/>
            <person name="Macko-Podgorni A."/>
            <person name="Moranska E."/>
            <person name="Grzebelus E."/>
            <person name="Grzebelus D."/>
            <person name="Ashrafi H."/>
            <person name="Zheng Z."/>
            <person name="Cheng S."/>
            <person name="Spooner D."/>
            <person name="Van Deynze A."/>
            <person name="Simon P."/>
        </authorList>
    </citation>
    <scope>NUCLEOTIDE SEQUENCE</scope>
    <source>
        <tissue evidence="5">Leaf</tissue>
    </source>
</reference>
<dbReference type="EMBL" id="CP093346">
    <property type="protein sequence ID" value="WOG96826.1"/>
    <property type="molecule type" value="Genomic_DNA"/>
</dbReference>
<evidence type="ECO:0000256" key="1">
    <source>
        <dbReference type="ARBA" id="ARBA00022737"/>
    </source>
</evidence>
<accession>A0AAF1AY14</accession>
<sequence>MKLCECRKVNPVRQKRTHFMYAMHKNKLQEYAQKSGLPLPVYTTDNGGFDHKPKFQSTVLVDGMEYRSERSFSRIIFAENDVAKIALECIKKNMKIAESCSIHMQEPKISKSILYEFAIKSRTEVPTYRTNCAEEAEPVFVSTCTFNGKSYTSEIAGSKKMAEQFAARKAIQSLLVFDSGNVLSQIIKSKSKPNSAQSCIKPTGKIVQIIPLLLR</sequence>
<feature type="domain" description="DRBM" evidence="4">
    <location>
        <begin position="23"/>
        <end position="92"/>
    </location>
</feature>